<evidence type="ECO:0000256" key="1">
    <source>
        <dbReference type="PROSITE-ProRule" id="PRU01207"/>
    </source>
</evidence>
<feature type="domain" description="BRO1" evidence="3">
    <location>
        <begin position="102"/>
        <end position="493"/>
    </location>
</feature>
<keyword evidence="6" id="KW-1185">Reference proteome</keyword>
<dbReference type="InterPro" id="IPR011072">
    <property type="entry name" value="HR1_rho-bd"/>
</dbReference>
<dbReference type="InterPro" id="IPR047138">
    <property type="entry name" value="RHPN1_2"/>
</dbReference>
<dbReference type="Gene3D" id="1.10.287.160">
    <property type="entry name" value="HR1 repeat"/>
    <property type="match status" value="1"/>
</dbReference>
<evidence type="ECO:0000259" key="4">
    <source>
        <dbReference type="PROSITE" id="PS51860"/>
    </source>
</evidence>
<keyword evidence="1" id="KW-0175">Coiled coil</keyword>
<name>A0ABP0GZU4_CLALP</name>
<dbReference type="Pfam" id="PF03097">
    <property type="entry name" value="BRO1"/>
    <property type="match status" value="1"/>
</dbReference>
<feature type="domain" description="REM-1" evidence="4">
    <location>
        <begin position="7"/>
        <end position="90"/>
    </location>
</feature>
<dbReference type="Gene3D" id="2.30.42.10">
    <property type="match status" value="1"/>
</dbReference>
<dbReference type="SMART" id="SM00742">
    <property type="entry name" value="Hr1"/>
    <property type="match status" value="1"/>
</dbReference>
<dbReference type="SUPFAM" id="SSF46585">
    <property type="entry name" value="HR1 repeat"/>
    <property type="match status" value="1"/>
</dbReference>
<dbReference type="EMBL" id="CAWYQH010000152">
    <property type="protein sequence ID" value="CAK8695745.1"/>
    <property type="molecule type" value="Genomic_DNA"/>
</dbReference>
<dbReference type="InterPro" id="IPR036034">
    <property type="entry name" value="PDZ_sf"/>
</dbReference>
<evidence type="ECO:0000313" key="6">
    <source>
        <dbReference type="Proteomes" id="UP001642483"/>
    </source>
</evidence>
<dbReference type="Gene3D" id="1.25.40.280">
    <property type="entry name" value="alix/aip1 like domains"/>
    <property type="match status" value="1"/>
</dbReference>
<dbReference type="InterPro" id="IPR036274">
    <property type="entry name" value="HR1_rpt_sf"/>
</dbReference>
<dbReference type="CDD" id="cd11633">
    <property type="entry name" value="HR1_Rhophilin-1"/>
    <property type="match status" value="1"/>
</dbReference>
<proteinExistence type="predicted"/>
<evidence type="ECO:0008006" key="7">
    <source>
        <dbReference type="Google" id="ProtNLM"/>
    </source>
</evidence>
<comment type="caution">
    <text evidence="5">The sequence shown here is derived from an EMBL/GenBank/DDBJ whole genome shotgun (WGS) entry which is preliminary data.</text>
</comment>
<evidence type="ECO:0000313" key="5">
    <source>
        <dbReference type="EMBL" id="CAK8695745.1"/>
    </source>
</evidence>
<dbReference type="PROSITE" id="PS51180">
    <property type="entry name" value="BRO1"/>
    <property type="match status" value="1"/>
</dbReference>
<organism evidence="5 6">
    <name type="scientific">Clavelina lepadiformis</name>
    <name type="common">Light-bulb sea squirt</name>
    <name type="synonym">Ascidia lepadiformis</name>
    <dbReference type="NCBI Taxonomy" id="159417"/>
    <lineage>
        <taxon>Eukaryota</taxon>
        <taxon>Metazoa</taxon>
        <taxon>Chordata</taxon>
        <taxon>Tunicata</taxon>
        <taxon>Ascidiacea</taxon>
        <taxon>Aplousobranchia</taxon>
        <taxon>Clavelinidae</taxon>
        <taxon>Clavelina</taxon>
    </lineage>
</organism>
<dbReference type="SUPFAM" id="SSF50156">
    <property type="entry name" value="PDZ domain-like"/>
    <property type="match status" value="1"/>
</dbReference>
<dbReference type="PROSITE" id="PS51860">
    <property type="entry name" value="REM_1"/>
    <property type="match status" value="1"/>
</dbReference>
<dbReference type="Proteomes" id="UP001642483">
    <property type="component" value="Unassembled WGS sequence"/>
</dbReference>
<accession>A0ABP0GZU4</accession>
<dbReference type="PANTHER" id="PTHR23031">
    <property type="entry name" value="RHOPHILIN"/>
    <property type="match status" value="1"/>
</dbReference>
<dbReference type="InterPro" id="IPR038499">
    <property type="entry name" value="BRO1_sf"/>
</dbReference>
<dbReference type="SMART" id="SM01041">
    <property type="entry name" value="BRO1"/>
    <property type="match status" value="1"/>
</dbReference>
<protein>
    <recommendedName>
        <fullName evidence="7">Rhophilin-2</fullName>
    </recommendedName>
</protein>
<reference evidence="5 6" key="1">
    <citation type="submission" date="2024-02" db="EMBL/GenBank/DDBJ databases">
        <authorList>
            <person name="Daric V."/>
            <person name="Darras S."/>
        </authorList>
    </citation>
    <scope>NUCLEOTIDE SEQUENCE [LARGE SCALE GENOMIC DNA]</scope>
</reference>
<dbReference type="Pfam" id="PF02185">
    <property type="entry name" value="HR1"/>
    <property type="match status" value="1"/>
</dbReference>
<evidence type="ECO:0000259" key="3">
    <source>
        <dbReference type="PROSITE" id="PS51180"/>
    </source>
</evidence>
<sequence>MEVLTSTSPPPRRGCNPILATQRSKLQNQRALLNQKLSKQMRLRAGAENLFNATTNPKIRETVALELSFVNSNLQLLKEELSEINASVEPYQNKSGKTVSIPMIPLGLKDTKDLEFVEVFQNYLSEHFGEDPTSYHDELADFADMRTSIRTPSRTYEGVSLLLEYYNQLYFLENRFFSPHQPLKVYFHWYDSITGVPSMQRSVSLEKASILFNIGALYSQVATRADRTRKKGVDVAIDAYQRAAGIFNYLRTNFSNAPCPDLSHSFLSALTYLMLAQAQECVLELKVLGGFEIQLGKCASIAQEAMKVSDKYSLTEKSFNVESVKTYVPYSWINMVQVKSHHYRALSHYYAALGLLDQHVAAEPVEISKLLSTLYVEVKDEGIPKPEDAAKRKEDRKRLGKSHLRQAIFHHERALQTHSLCKLMRTIDILKEYLQHAHNRSLSKFAEVDTEEDFFALVVAPNIFPFTEHDSKATPPAFGSVSSTDIFKRLGPLTVFSAHFRLGSSRSITLTDKQDSCGFTLHGNSPVTVATHDETARRLGLRNDDIVISIDDEDVKWRDHNYIADLISKKTGAPVVMKVVTVLGPVSSAPTSGLVNGVITDENQMHCNNNSNGNNNNGLVSQMRNGTNKRKGSIKKRYSFGFFQGMKLRPKSNRFSTVSDVTSGKDDVQNDKRLVSLQRTSTSSKSFLRAGGTVLRQKKDLSSEYRSNC</sequence>
<feature type="region of interest" description="Disordered" evidence="2">
    <location>
        <begin position="610"/>
        <end position="631"/>
    </location>
</feature>
<dbReference type="PANTHER" id="PTHR23031:SF15">
    <property type="entry name" value="LD12055P"/>
    <property type="match status" value="1"/>
</dbReference>
<evidence type="ECO:0000256" key="2">
    <source>
        <dbReference type="SAM" id="MobiDB-lite"/>
    </source>
</evidence>
<dbReference type="InterPro" id="IPR004328">
    <property type="entry name" value="BRO1_dom"/>
</dbReference>
<gene>
    <name evidence="5" type="ORF">CVLEPA_LOCUS28971</name>
</gene>